<feature type="compositionally biased region" description="Basic and acidic residues" evidence="9">
    <location>
        <begin position="294"/>
        <end position="313"/>
    </location>
</feature>
<keyword evidence="12" id="KW-1185">Reference proteome</keyword>
<evidence type="ECO:0000256" key="8">
    <source>
        <dbReference type="ARBA" id="ARBA00030039"/>
    </source>
</evidence>
<evidence type="ECO:0000256" key="4">
    <source>
        <dbReference type="ARBA" id="ARBA00022454"/>
    </source>
</evidence>
<dbReference type="GO" id="GO:0003677">
    <property type="term" value="F:DNA binding"/>
    <property type="evidence" value="ECO:0007669"/>
    <property type="project" value="UniProtKB-KW"/>
</dbReference>
<evidence type="ECO:0000256" key="2">
    <source>
        <dbReference type="ARBA" id="ARBA00004574"/>
    </source>
</evidence>
<feature type="region of interest" description="Disordered" evidence="9">
    <location>
        <begin position="253"/>
        <end position="332"/>
    </location>
</feature>
<dbReference type="VEuPathDB" id="FungiDB:PTTG_00748"/>
<evidence type="ECO:0000313" key="12">
    <source>
        <dbReference type="Proteomes" id="UP000005240"/>
    </source>
</evidence>
<evidence type="ECO:0000313" key="10">
    <source>
        <dbReference type="EMBL" id="OAV92602.1"/>
    </source>
</evidence>
<feature type="compositionally biased region" description="Low complexity" evidence="9">
    <location>
        <begin position="86"/>
        <end position="102"/>
    </location>
</feature>
<keyword evidence="5" id="KW-0779">Telomere</keyword>
<dbReference type="Proteomes" id="UP000005240">
    <property type="component" value="Unassembled WGS sequence"/>
</dbReference>
<evidence type="ECO:0000256" key="1">
    <source>
        <dbReference type="ARBA" id="ARBA00004123"/>
    </source>
</evidence>
<reference evidence="10" key="1">
    <citation type="submission" date="2009-11" db="EMBL/GenBank/DDBJ databases">
        <authorList>
            <consortium name="The Broad Institute Genome Sequencing Platform"/>
            <person name="Ward D."/>
            <person name="Feldgarden M."/>
            <person name="Earl A."/>
            <person name="Young S.K."/>
            <person name="Zeng Q."/>
            <person name="Koehrsen M."/>
            <person name="Alvarado L."/>
            <person name="Berlin A."/>
            <person name="Bochicchio J."/>
            <person name="Borenstein D."/>
            <person name="Chapman S.B."/>
            <person name="Chen Z."/>
            <person name="Engels R."/>
            <person name="Freedman E."/>
            <person name="Gellesch M."/>
            <person name="Goldberg J."/>
            <person name="Griggs A."/>
            <person name="Gujja S."/>
            <person name="Heilman E."/>
            <person name="Heiman D."/>
            <person name="Hepburn T."/>
            <person name="Howarth C."/>
            <person name="Jen D."/>
            <person name="Larson L."/>
            <person name="Lewis B."/>
            <person name="Mehta T."/>
            <person name="Park D."/>
            <person name="Pearson M."/>
            <person name="Roberts A."/>
            <person name="Saif S."/>
            <person name="Shea T."/>
            <person name="Shenoy N."/>
            <person name="Sisk P."/>
            <person name="Stolte C."/>
            <person name="Sykes S."/>
            <person name="Thomson T."/>
            <person name="Walk T."/>
            <person name="White J."/>
            <person name="Yandava C."/>
            <person name="Izard J."/>
            <person name="Baranova O.V."/>
            <person name="Blanton J.M."/>
            <person name="Tanner A.C."/>
            <person name="Dewhirst F.E."/>
            <person name="Haas B."/>
            <person name="Nusbaum C."/>
            <person name="Birren B."/>
        </authorList>
    </citation>
    <scope>NUCLEOTIDE SEQUENCE [LARGE SCALE GENOMIC DNA]</scope>
    <source>
        <strain evidence="10">1-1 BBBD Race 1</strain>
    </source>
</reference>
<dbReference type="AlphaFoldDB" id="A0A180GJU2"/>
<dbReference type="EnsemblFungi" id="PTTG_00748-t43_1">
    <property type="protein sequence ID" value="PTTG_00748-t43_1-p1"/>
    <property type="gene ID" value="PTTG_00748"/>
</dbReference>
<dbReference type="EMBL" id="ADAS02000061">
    <property type="protein sequence ID" value="OAV92602.1"/>
    <property type="molecule type" value="Genomic_DNA"/>
</dbReference>
<evidence type="ECO:0000256" key="5">
    <source>
        <dbReference type="ARBA" id="ARBA00022895"/>
    </source>
</evidence>
<keyword evidence="6" id="KW-0238">DNA-binding</keyword>
<accession>A0A180GJU2</accession>
<dbReference type="OrthoDB" id="77828at2759"/>
<dbReference type="GO" id="GO:0005634">
    <property type="term" value="C:nucleus"/>
    <property type="evidence" value="ECO:0007669"/>
    <property type="project" value="UniProtKB-SubCell"/>
</dbReference>
<evidence type="ECO:0000256" key="9">
    <source>
        <dbReference type="SAM" id="MobiDB-lite"/>
    </source>
</evidence>
<reference evidence="11 12" key="3">
    <citation type="journal article" date="2017" name="G3 (Bethesda)">
        <title>Comparative analysis highlights variable genome content of wheat rusts and divergence of the mating loci.</title>
        <authorList>
            <person name="Cuomo C.A."/>
            <person name="Bakkeren G."/>
            <person name="Khalil H.B."/>
            <person name="Panwar V."/>
            <person name="Joly D."/>
            <person name="Linning R."/>
            <person name="Sakthikumar S."/>
            <person name="Song X."/>
            <person name="Adiconis X."/>
            <person name="Fan L."/>
            <person name="Goldberg J.M."/>
            <person name="Levin J.Z."/>
            <person name="Young S."/>
            <person name="Zeng Q."/>
            <person name="Anikster Y."/>
            <person name="Bruce M."/>
            <person name="Wang M."/>
            <person name="Yin C."/>
            <person name="McCallum B."/>
            <person name="Szabo L.J."/>
            <person name="Hulbert S."/>
            <person name="Chen X."/>
            <person name="Fellers J.P."/>
        </authorList>
    </citation>
    <scope>NUCLEOTIDE SEQUENCE</scope>
    <source>
        <strain evidence="12">Isolate 1-1 / race 1 (BBBD)</strain>
        <strain evidence="11">isolate 1-1 / race 1 (BBBD)</strain>
    </source>
</reference>
<evidence type="ECO:0000256" key="3">
    <source>
        <dbReference type="ARBA" id="ARBA00017411"/>
    </source>
</evidence>
<proteinExistence type="predicted"/>
<dbReference type="GO" id="GO:0000781">
    <property type="term" value="C:chromosome, telomeric region"/>
    <property type="evidence" value="ECO:0007669"/>
    <property type="project" value="UniProtKB-SubCell"/>
</dbReference>
<evidence type="ECO:0000256" key="7">
    <source>
        <dbReference type="ARBA" id="ARBA00023242"/>
    </source>
</evidence>
<protein>
    <recommendedName>
        <fullName evidence="3">CST complex subunit STN1</fullName>
    </recommendedName>
    <alternativeName>
        <fullName evidence="8">Suppressor of cdc thirteen homolog</fullName>
    </alternativeName>
</protein>
<evidence type="ECO:0000256" key="6">
    <source>
        <dbReference type="ARBA" id="ARBA00023125"/>
    </source>
</evidence>
<keyword evidence="4" id="KW-0158">Chromosome</keyword>
<reference evidence="11" key="4">
    <citation type="submission" date="2025-05" db="UniProtKB">
        <authorList>
            <consortium name="EnsemblFungi"/>
        </authorList>
    </citation>
    <scope>IDENTIFICATION</scope>
    <source>
        <strain evidence="11">isolate 1-1 / race 1 (BBBD)</strain>
    </source>
</reference>
<feature type="compositionally biased region" description="Low complexity" evidence="9">
    <location>
        <begin position="47"/>
        <end position="57"/>
    </location>
</feature>
<dbReference type="PANTHER" id="PTHR13989:SF33">
    <property type="entry name" value="CST COMPLEX SUBUNIT STN1"/>
    <property type="match status" value="1"/>
</dbReference>
<feature type="region of interest" description="Disordered" evidence="9">
    <location>
        <begin position="543"/>
        <end position="567"/>
    </location>
</feature>
<comment type="subcellular location">
    <subcellularLocation>
        <location evidence="2">Chromosome</location>
        <location evidence="2">Telomere</location>
    </subcellularLocation>
    <subcellularLocation>
        <location evidence="1">Nucleus</location>
    </subcellularLocation>
</comment>
<dbReference type="InterPro" id="IPR040260">
    <property type="entry name" value="RFA2-like"/>
</dbReference>
<sequence>MPPPCPEPLRRENITIDLTTPSPPPRKPASSPLFPIPTVYSQPPPSRTRTPPTTRQPAFFVISDGSDHEPPSPHPRTPPQPHRAHTPAGEPSPASSSSTTDAAHVERSLLQHTLLLQEEPPPPTPPPRFLPSDIKLLNAYLCRPISTVMATCSSLIIPPRQIPGLPPDKLETLYAKDTWRIKPESLAAPGMSQKVACWMYGHGWPAKTFLISGWLVGVDRRERFITYHIDDGTAVLECQINIAQLNKAFDSTSQEYSRLPHEKEPPQKSRDASAQEECPDQSASSSSPVPTPKPRSDPRLDPYRRLPSPDRKSHTTRATATHALEPPQLENPVAEAVTEETIAKYAALKIGIVLRLVGRPKSLFRDTKRVLDLERVIIVQDNQDEEEIRFRQHVKYCRTHIYNQPFRLSNVWPEGVKSLGPGHSHSTHFFPKSSTAVTSQQPVEKEKETRRLKLPPVSRLTPQQLTFSNYLNYVSHYIVSRYDDDASKTTYSYHELKRKIDRSEAIVLDDFSIDDLLEEGPKDDRHGGLRAEMGQFTAKLVAQQAQEGPERQASDCERPAKKQRQQQGVFLTDADRHRLSRKTLGSNKALVTRAIQALVNQGTIIISPTDERRFAIPNLASLGPKILHIINTTTLPPPDPTATSVSVNAILRGLARDELWKAVHRETVVAVLRRLQLRQTGPDSWRIP</sequence>
<dbReference type="InterPro" id="IPR012340">
    <property type="entry name" value="NA-bd_OB-fold"/>
</dbReference>
<gene>
    <name evidence="10" type="ORF">PTTG_00748</name>
</gene>
<feature type="compositionally biased region" description="Basic and acidic residues" evidence="9">
    <location>
        <begin position="258"/>
        <end position="273"/>
    </location>
</feature>
<feature type="region of interest" description="Disordered" evidence="9">
    <location>
        <begin position="425"/>
        <end position="449"/>
    </location>
</feature>
<organism evidence="10">
    <name type="scientific">Puccinia triticina (isolate 1-1 / race 1 (BBBD))</name>
    <name type="common">Brown leaf rust fungus</name>
    <dbReference type="NCBI Taxonomy" id="630390"/>
    <lineage>
        <taxon>Eukaryota</taxon>
        <taxon>Fungi</taxon>
        <taxon>Dikarya</taxon>
        <taxon>Basidiomycota</taxon>
        <taxon>Pucciniomycotina</taxon>
        <taxon>Pucciniomycetes</taxon>
        <taxon>Pucciniales</taxon>
        <taxon>Pucciniaceae</taxon>
        <taxon>Puccinia</taxon>
    </lineage>
</organism>
<feature type="compositionally biased region" description="Basic and acidic residues" evidence="9">
    <location>
        <begin position="548"/>
        <end position="560"/>
    </location>
</feature>
<reference evidence="10" key="2">
    <citation type="submission" date="2016-05" db="EMBL/GenBank/DDBJ databases">
        <title>Comparative analysis highlights variable genome content of wheat rusts and divergence of the mating loci.</title>
        <authorList>
            <person name="Cuomo C.A."/>
            <person name="Bakkeren G."/>
            <person name="Szabo L."/>
            <person name="Khalil H."/>
            <person name="Joly D."/>
            <person name="Goldberg J."/>
            <person name="Young S."/>
            <person name="Zeng Q."/>
            <person name="Fellers J."/>
        </authorList>
    </citation>
    <scope>NUCLEOTIDE SEQUENCE [LARGE SCALE GENOMIC DNA]</scope>
    <source>
        <strain evidence="10">1-1 BBBD Race 1</strain>
    </source>
</reference>
<evidence type="ECO:0000313" key="11">
    <source>
        <dbReference type="EnsemblFungi" id="PTTG_00748-t43_1-p1"/>
    </source>
</evidence>
<keyword evidence="7" id="KW-0539">Nucleus</keyword>
<feature type="compositionally biased region" description="Pro residues" evidence="9">
    <location>
        <begin position="72"/>
        <end position="81"/>
    </location>
</feature>
<feature type="compositionally biased region" description="Polar residues" evidence="9">
    <location>
        <begin position="432"/>
        <end position="442"/>
    </location>
</feature>
<feature type="region of interest" description="Disordered" evidence="9">
    <location>
        <begin position="1"/>
        <end position="103"/>
    </location>
</feature>
<name>A0A180GJU2_PUCT1</name>
<dbReference type="Gene3D" id="2.40.50.140">
    <property type="entry name" value="Nucleic acid-binding proteins"/>
    <property type="match status" value="1"/>
</dbReference>
<dbReference type="PANTHER" id="PTHR13989">
    <property type="entry name" value="REPLICATION PROTEIN A-RELATED"/>
    <property type="match status" value="1"/>
</dbReference>